<keyword evidence="1" id="KW-1133">Transmembrane helix</keyword>
<sequence>MEDDLDGALHALMSRADRARDMSEDGVRARAAVMARTVIADDRTRGRRRRALAAALVPVFVLGTAGAAYAAVTVDWGRFWAQPAPWEAWALTPDASFTYTLPGGGTCEVRVGDVTFSPAAERPAEVRADPAAADAALDYLRTADLAHAIDVDAAIGRLRQQPMTYESEEGSVAFGYGTDQYNADVEYNIAVKDAVFTAVMSHVEAAGYPTTGLGFSSQERCEGEQR</sequence>
<evidence type="ECO:0000256" key="1">
    <source>
        <dbReference type="SAM" id="Phobius"/>
    </source>
</evidence>
<accession>A0A147EWS9</accession>
<comment type="caution">
    <text evidence="2">The sequence shown here is derived from an EMBL/GenBank/DDBJ whole genome shotgun (WGS) entry which is preliminary data.</text>
</comment>
<feature type="transmembrane region" description="Helical" evidence="1">
    <location>
        <begin position="51"/>
        <end position="72"/>
    </location>
</feature>
<dbReference type="OrthoDB" id="5144581at2"/>
<reference evidence="2 3" key="1">
    <citation type="journal article" date="2016" name="Front. Microbiol.">
        <title>Genomic Resource of Rice Seed Associated Bacteria.</title>
        <authorList>
            <person name="Midha S."/>
            <person name="Bansal K."/>
            <person name="Sharma S."/>
            <person name="Kumar N."/>
            <person name="Patil P.P."/>
            <person name="Chaudhry V."/>
            <person name="Patil P.B."/>
        </authorList>
    </citation>
    <scope>NUCLEOTIDE SEQUENCE [LARGE SCALE GENOMIC DNA]</scope>
    <source>
        <strain evidence="2 3">NS220</strain>
    </source>
</reference>
<dbReference type="AlphaFoldDB" id="A0A147EWS9"/>
<dbReference type="Proteomes" id="UP000075025">
    <property type="component" value="Unassembled WGS sequence"/>
</dbReference>
<keyword evidence="1" id="KW-0812">Transmembrane</keyword>
<gene>
    <name evidence="2" type="ORF">NS220_09465</name>
</gene>
<proteinExistence type="predicted"/>
<dbReference type="PATRIC" id="fig|2033.6.peg.2989"/>
<evidence type="ECO:0000313" key="3">
    <source>
        <dbReference type="Proteomes" id="UP000075025"/>
    </source>
</evidence>
<keyword evidence="1" id="KW-0472">Membrane</keyword>
<name>A0A147EWS9_MICTE</name>
<organism evidence="2 3">
    <name type="scientific">Microbacterium testaceum</name>
    <name type="common">Aureobacterium testaceum</name>
    <name type="synonym">Brevibacterium testaceum</name>
    <dbReference type="NCBI Taxonomy" id="2033"/>
    <lineage>
        <taxon>Bacteria</taxon>
        <taxon>Bacillati</taxon>
        <taxon>Actinomycetota</taxon>
        <taxon>Actinomycetes</taxon>
        <taxon>Micrococcales</taxon>
        <taxon>Microbacteriaceae</taxon>
        <taxon>Microbacterium</taxon>
    </lineage>
</organism>
<dbReference type="RefSeq" id="WP_058623821.1">
    <property type="nucleotide sequence ID" value="NZ_LDRT01000057.1"/>
</dbReference>
<protein>
    <submittedName>
        <fullName evidence="2">Uncharacterized protein</fullName>
    </submittedName>
</protein>
<dbReference type="EMBL" id="LDRT01000057">
    <property type="protein sequence ID" value="KTR94299.1"/>
    <property type="molecule type" value="Genomic_DNA"/>
</dbReference>
<evidence type="ECO:0000313" key="2">
    <source>
        <dbReference type="EMBL" id="KTR94299.1"/>
    </source>
</evidence>